<dbReference type="AlphaFoldDB" id="A0AAF0QEZ1"/>
<evidence type="ECO:0000313" key="2">
    <source>
        <dbReference type="Proteomes" id="UP001234989"/>
    </source>
</evidence>
<accession>A0AAF0QEZ1</accession>
<evidence type="ECO:0000313" key="1">
    <source>
        <dbReference type="EMBL" id="WMV22021.1"/>
    </source>
</evidence>
<dbReference type="EMBL" id="CP133614">
    <property type="protein sequence ID" value="WMV22021.1"/>
    <property type="molecule type" value="Genomic_DNA"/>
</dbReference>
<name>A0AAF0QEZ1_SOLVR</name>
<reference evidence="1" key="1">
    <citation type="submission" date="2023-08" db="EMBL/GenBank/DDBJ databases">
        <title>A de novo genome assembly of Solanum verrucosum Schlechtendal, a Mexican diploid species geographically isolated from the other diploid A-genome species in potato relatives.</title>
        <authorList>
            <person name="Hosaka K."/>
        </authorList>
    </citation>
    <scope>NUCLEOTIDE SEQUENCE</scope>
    <source>
        <tissue evidence="1">Young leaves</tissue>
    </source>
</reference>
<sequence>MSRRNWGLIPAHIWWTIWKERNCGCFENKSSTIWKIKLSGVLLFFWCIKSYPEDT</sequence>
<protein>
    <submittedName>
        <fullName evidence="1">Uncharacterized protein</fullName>
    </submittedName>
</protein>
<organism evidence="1 2">
    <name type="scientific">Solanum verrucosum</name>
    <dbReference type="NCBI Taxonomy" id="315347"/>
    <lineage>
        <taxon>Eukaryota</taxon>
        <taxon>Viridiplantae</taxon>
        <taxon>Streptophyta</taxon>
        <taxon>Embryophyta</taxon>
        <taxon>Tracheophyta</taxon>
        <taxon>Spermatophyta</taxon>
        <taxon>Magnoliopsida</taxon>
        <taxon>eudicotyledons</taxon>
        <taxon>Gunneridae</taxon>
        <taxon>Pentapetalae</taxon>
        <taxon>asterids</taxon>
        <taxon>lamiids</taxon>
        <taxon>Solanales</taxon>
        <taxon>Solanaceae</taxon>
        <taxon>Solanoideae</taxon>
        <taxon>Solaneae</taxon>
        <taxon>Solanum</taxon>
    </lineage>
</organism>
<keyword evidence="2" id="KW-1185">Reference proteome</keyword>
<gene>
    <name evidence="1" type="ORF">MTR67_015406</name>
</gene>
<dbReference type="Proteomes" id="UP001234989">
    <property type="component" value="Chromosome 3"/>
</dbReference>
<proteinExistence type="predicted"/>